<gene>
    <name evidence="2" type="ORF">SAMN05443292_0077</name>
</gene>
<accession>A0A1I3CTX4</accession>
<dbReference type="STRING" id="1125876.SAMN05443292_0077"/>
<sequence length="231" mass="27631">MRTEHLQIGSLEVEVKFKPIKNLHLSVHPPFGNVTVSSPEFFDLDKIKVYLITKISWIKREQNKIASQEREGEKLMITRESHYFLGKRYLLKITEAKRASVKIHHQVIELFSPEHYTTEQKQKQLNNWYRRELNTVLGKLLMHHLRIMNLTLDTYCVRKMKTKWGSCNNENSTLNFNIELIKKPMDCIEYIVVHELVHLLERNHNKNFIILMDKYLPNWRTQKKILNDLPL</sequence>
<dbReference type="EMBL" id="FOQT01000001">
    <property type="protein sequence ID" value="SFH77955.1"/>
    <property type="molecule type" value="Genomic_DNA"/>
</dbReference>
<dbReference type="PANTHER" id="PTHR30399">
    <property type="entry name" value="UNCHARACTERIZED PROTEIN YGJP"/>
    <property type="match status" value="1"/>
</dbReference>
<dbReference type="PANTHER" id="PTHR30399:SF1">
    <property type="entry name" value="UTP PYROPHOSPHATASE"/>
    <property type="match status" value="1"/>
</dbReference>
<dbReference type="InterPro" id="IPR002725">
    <property type="entry name" value="YgjP-like_metallopeptidase"/>
</dbReference>
<protein>
    <recommendedName>
        <fullName evidence="1">YgjP-like metallopeptidase domain-containing protein</fullName>
    </recommendedName>
</protein>
<reference evidence="2 3" key="1">
    <citation type="submission" date="2016-10" db="EMBL/GenBank/DDBJ databases">
        <authorList>
            <person name="de Groot N.N."/>
        </authorList>
    </citation>
    <scope>NUCLEOTIDE SEQUENCE [LARGE SCALE GENOMIC DNA]</scope>
    <source>
        <strain evidence="2 3">DSM 26000</strain>
    </source>
</reference>
<evidence type="ECO:0000259" key="1">
    <source>
        <dbReference type="Pfam" id="PF01863"/>
    </source>
</evidence>
<evidence type="ECO:0000313" key="3">
    <source>
        <dbReference type="Proteomes" id="UP000198931"/>
    </source>
</evidence>
<dbReference type="OrthoDB" id="9811177at2"/>
<dbReference type="CDD" id="cd07344">
    <property type="entry name" value="M48_yhfN_like"/>
    <property type="match status" value="1"/>
</dbReference>
<organism evidence="2 3">
    <name type="scientific">Halpernia frigidisoli</name>
    <dbReference type="NCBI Taxonomy" id="1125876"/>
    <lineage>
        <taxon>Bacteria</taxon>
        <taxon>Pseudomonadati</taxon>
        <taxon>Bacteroidota</taxon>
        <taxon>Flavobacteriia</taxon>
        <taxon>Flavobacteriales</taxon>
        <taxon>Weeksellaceae</taxon>
        <taxon>Chryseobacterium group</taxon>
        <taxon>Halpernia</taxon>
    </lineage>
</organism>
<dbReference type="Proteomes" id="UP000198931">
    <property type="component" value="Unassembled WGS sequence"/>
</dbReference>
<dbReference type="InterPro" id="IPR053136">
    <property type="entry name" value="UTP_pyrophosphatase-like"/>
</dbReference>
<keyword evidence="3" id="KW-1185">Reference proteome</keyword>
<dbReference type="RefSeq" id="WP_090078209.1">
    <property type="nucleotide sequence ID" value="NZ_FOQT01000001.1"/>
</dbReference>
<proteinExistence type="predicted"/>
<feature type="domain" description="YgjP-like metallopeptidase" evidence="1">
    <location>
        <begin position="24"/>
        <end position="227"/>
    </location>
</feature>
<evidence type="ECO:0000313" key="2">
    <source>
        <dbReference type="EMBL" id="SFH77955.1"/>
    </source>
</evidence>
<name>A0A1I3CTX4_9FLAO</name>
<dbReference type="Pfam" id="PF01863">
    <property type="entry name" value="YgjP-like"/>
    <property type="match status" value="1"/>
</dbReference>
<dbReference type="AlphaFoldDB" id="A0A1I3CTX4"/>
<dbReference type="Gene3D" id="3.30.2010.10">
    <property type="entry name" value="Metalloproteases ('zincins'), catalytic domain"/>
    <property type="match status" value="1"/>
</dbReference>